<keyword evidence="3" id="KW-1185">Reference proteome</keyword>
<dbReference type="AlphaFoldDB" id="A0A4Q0R0S0"/>
<dbReference type="EMBL" id="RDRA01000002">
    <property type="protein sequence ID" value="RXG98980.1"/>
    <property type="molecule type" value="Genomic_DNA"/>
</dbReference>
<dbReference type="Proteomes" id="UP000289946">
    <property type="component" value="Unassembled WGS sequence"/>
</dbReference>
<gene>
    <name evidence="2" type="ORF">EAS61_01630</name>
    <name evidence="1" type="ORF">EAS62_02595</name>
</gene>
<evidence type="ECO:0000313" key="4">
    <source>
        <dbReference type="Proteomes" id="UP000290174"/>
    </source>
</evidence>
<accession>A0A4Q0R0S0</accession>
<evidence type="ECO:0000313" key="2">
    <source>
        <dbReference type="EMBL" id="RXH03200.1"/>
    </source>
</evidence>
<dbReference type="Proteomes" id="UP000290174">
    <property type="component" value="Unassembled WGS sequence"/>
</dbReference>
<reference evidence="2 4" key="1">
    <citation type="submission" date="2018-11" db="EMBL/GenBank/DDBJ databases">
        <title>Bradyrhizobium sp. nov., isolated from effective nodules of peanut in China.</title>
        <authorList>
            <person name="Li Y."/>
        </authorList>
    </citation>
    <scope>NUCLEOTIDE SEQUENCE [LARGE SCALE GENOMIC DNA]</scope>
    <source>
        <strain evidence="2 4">CCBAU 51770</strain>
        <strain evidence="1 3">CCBAU 51781</strain>
    </source>
</reference>
<name>A0A4Q0R0S0_9BRAD</name>
<sequence>MAIKKNVVLRGAAAPTEVTVPTFSFSPNDSLAQLIVDAWVEDDFRNSLLEREADNTTVTAAAANRAKVALAARGIYLNRAVIITEEEHDGHYIMQDPDEVVFVLPNRGRVTPRPGQSLLETARLLMSCTPNGI</sequence>
<dbReference type="RefSeq" id="WP_128935595.1">
    <property type="nucleotide sequence ID" value="NZ_CP022221.1"/>
</dbReference>
<comment type="caution">
    <text evidence="2">The sequence shown here is derived from an EMBL/GenBank/DDBJ whole genome shotgun (WGS) entry which is preliminary data.</text>
</comment>
<evidence type="ECO:0000313" key="1">
    <source>
        <dbReference type="EMBL" id="RXG98980.1"/>
    </source>
</evidence>
<dbReference type="EMBL" id="RKMK01000001">
    <property type="protein sequence ID" value="RXH03200.1"/>
    <property type="molecule type" value="Genomic_DNA"/>
</dbReference>
<protein>
    <submittedName>
        <fullName evidence="2">Uncharacterized protein</fullName>
    </submittedName>
</protein>
<organism evidence="2 4">
    <name type="scientific">Bradyrhizobium zhanjiangense</name>
    <dbReference type="NCBI Taxonomy" id="1325107"/>
    <lineage>
        <taxon>Bacteria</taxon>
        <taxon>Pseudomonadati</taxon>
        <taxon>Pseudomonadota</taxon>
        <taxon>Alphaproteobacteria</taxon>
        <taxon>Hyphomicrobiales</taxon>
        <taxon>Nitrobacteraceae</taxon>
        <taxon>Bradyrhizobium</taxon>
    </lineage>
</organism>
<evidence type="ECO:0000313" key="3">
    <source>
        <dbReference type="Proteomes" id="UP000289946"/>
    </source>
</evidence>
<proteinExistence type="predicted"/>